<keyword evidence="6 13" id="KW-0349">Heme</keyword>
<evidence type="ECO:0000256" key="12">
    <source>
        <dbReference type="ARBA" id="ARBA00023136"/>
    </source>
</evidence>
<evidence type="ECO:0000256" key="7">
    <source>
        <dbReference type="ARBA" id="ARBA00022692"/>
    </source>
</evidence>
<sequence length="508" mass="56690">MQTELIDWSRAQFALTALYHFLFVPLTLGLSFIVAIMETIYVKTGDAKWKTITKFWMTLFAINFAIGVATGLIMEFEFGTNWANYSWFVGDIFGAPLAVEGILAFFMESAFFAVMFFGWNKVSKSFHLLSTWLVAVGSNLSAFWILVANGWMQYPVGMEFNPDTVRNEMANFWDVALSPVAIAKFLHTIGSGYVIGALFVIGISAWMILKKRDVLEAKRSMVVGASFGLLVSIFLILSGDESAHQVAQQQPVKLAAMEGHYKGLKRAGIIAVGILNPDKKIGDDIHPFYGDIEIPYALSFLGYHDIDAFVPGLDDLVLGNEEYGIESAASKIEKGKIAVKALQAYKEAKQSDDQTAMSESRKLLKEYMPYFGYGYLEKPTDIVPPIALTFYSFHIMVALGTWFIILFLIVLYLTMANDITRFRKILWLTLWSIPLGYIAAEAGWIVAEVGRQPWAIQDLMPVGIAATHIDAGNVQVSFWLFALLFTVLLIAEIKIMLRQIAYGIKGGH</sequence>
<evidence type="ECO:0000256" key="5">
    <source>
        <dbReference type="ARBA" id="ARBA00022519"/>
    </source>
</evidence>
<comment type="subcellular location">
    <subcellularLocation>
        <location evidence="1">Cell inner membrane</location>
        <topology evidence="1">Multi-pass membrane protein</topology>
    </subcellularLocation>
</comment>
<feature type="transmembrane region" description="Helical" evidence="13">
    <location>
        <begin position="221"/>
        <end position="239"/>
    </location>
</feature>
<keyword evidence="9 13" id="KW-0249">Electron transport</keyword>
<feature type="transmembrane region" description="Helical" evidence="13">
    <location>
        <begin position="478"/>
        <end position="497"/>
    </location>
</feature>
<evidence type="ECO:0000256" key="9">
    <source>
        <dbReference type="ARBA" id="ARBA00022982"/>
    </source>
</evidence>
<dbReference type="PIRSF" id="PIRSF006446">
    <property type="entry name" value="Cyt_quinol_oxidase_1"/>
    <property type="match status" value="1"/>
</dbReference>
<dbReference type="Proteomes" id="UP001169069">
    <property type="component" value="Unassembled WGS sequence"/>
</dbReference>
<dbReference type="PANTHER" id="PTHR30365:SF0">
    <property type="entry name" value="CYTOCHROME BD-I UBIQUINOL OXIDASE SUBUNIT 1"/>
    <property type="match status" value="1"/>
</dbReference>
<evidence type="ECO:0000256" key="4">
    <source>
        <dbReference type="ARBA" id="ARBA00022475"/>
    </source>
</evidence>
<proteinExistence type="inferred from homology"/>
<name>A0ABT7QY99_9BACT</name>
<dbReference type="RefSeq" id="WP_289413920.1">
    <property type="nucleotide sequence ID" value="NZ_JAQIBD010000002.1"/>
</dbReference>
<keyword evidence="11 13" id="KW-0408">Iron</keyword>
<evidence type="ECO:0000256" key="2">
    <source>
        <dbReference type="ARBA" id="ARBA00009819"/>
    </source>
</evidence>
<dbReference type="EMBL" id="JAQIBD010000002">
    <property type="protein sequence ID" value="MDM5271805.1"/>
    <property type="molecule type" value="Genomic_DNA"/>
</dbReference>
<keyword evidence="10 13" id="KW-1133">Transmembrane helix</keyword>
<feature type="transmembrane region" description="Helical" evidence="13">
    <location>
        <begin position="93"/>
        <end position="119"/>
    </location>
</feature>
<evidence type="ECO:0000313" key="15">
    <source>
        <dbReference type="Proteomes" id="UP001169069"/>
    </source>
</evidence>
<keyword evidence="8 13" id="KW-0479">Metal-binding</keyword>
<keyword evidence="15" id="KW-1185">Reference proteome</keyword>
<reference evidence="14" key="1">
    <citation type="submission" date="2023-01" db="EMBL/GenBank/DDBJ databases">
        <title>Sulfurovum sp. zt1-1 genome assembly.</title>
        <authorList>
            <person name="Wang J."/>
        </authorList>
    </citation>
    <scope>NUCLEOTIDE SEQUENCE</scope>
    <source>
        <strain evidence="14">Zt1-1</strain>
    </source>
</reference>
<keyword evidence="3 13" id="KW-0813">Transport</keyword>
<feature type="transmembrane region" description="Helical" evidence="13">
    <location>
        <begin position="54"/>
        <end position="73"/>
    </location>
</feature>
<evidence type="ECO:0000256" key="13">
    <source>
        <dbReference type="PIRNR" id="PIRNR006446"/>
    </source>
</evidence>
<organism evidence="14 15">
    <name type="scientific">Sulfurovum zhangzhouensis</name>
    <dbReference type="NCBI Taxonomy" id="3019067"/>
    <lineage>
        <taxon>Bacteria</taxon>
        <taxon>Pseudomonadati</taxon>
        <taxon>Campylobacterota</taxon>
        <taxon>Epsilonproteobacteria</taxon>
        <taxon>Campylobacterales</taxon>
        <taxon>Sulfurovaceae</taxon>
        <taxon>Sulfurovum</taxon>
    </lineage>
</organism>
<protein>
    <submittedName>
        <fullName evidence="14">Cytochrome ubiquinol oxidase subunit I</fullName>
    </submittedName>
</protein>
<evidence type="ECO:0000256" key="1">
    <source>
        <dbReference type="ARBA" id="ARBA00004429"/>
    </source>
</evidence>
<feature type="transmembrane region" description="Helical" evidence="13">
    <location>
        <begin position="17"/>
        <end position="42"/>
    </location>
</feature>
<feature type="transmembrane region" description="Helical" evidence="13">
    <location>
        <begin position="425"/>
        <end position="447"/>
    </location>
</feature>
<gene>
    <name evidence="14" type="ORF">PGH07_06420</name>
</gene>
<accession>A0ABT7QY99</accession>
<dbReference type="Pfam" id="PF01654">
    <property type="entry name" value="Cyt_bd_oxida_I"/>
    <property type="match status" value="1"/>
</dbReference>
<keyword evidence="7 13" id="KW-0812">Transmembrane</keyword>
<keyword evidence="12 13" id="KW-0472">Membrane</keyword>
<keyword evidence="4 13" id="KW-1003">Cell membrane</keyword>
<dbReference type="PANTHER" id="PTHR30365">
    <property type="entry name" value="CYTOCHROME D UBIQUINOL OXIDASE"/>
    <property type="match status" value="1"/>
</dbReference>
<evidence type="ECO:0000256" key="11">
    <source>
        <dbReference type="ARBA" id="ARBA00023004"/>
    </source>
</evidence>
<evidence type="ECO:0000256" key="6">
    <source>
        <dbReference type="ARBA" id="ARBA00022617"/>
    </source>
</evidence>
<keyword evidence="5" id="KW-0997">Cell inner membrane</keyword>
<evidence type="ECO:0000256" key="10">
    <source>
        <dbReference type="ARBA" id="ARBA00022989"/>
    </source>
</evidence>
<feature type="transmembrane region" description="Helical" evidence="13">
    <location>
        <begin position="131"/>
        <end position="152"/>
    </location>
</feature>
<evidence type="ECO:0000256" key="8">
    <source>
        <dbReference type="ARBA" id="ARBA00022723"/>
    </source>
</evidence>
<feature type="transmembrane region" description="Helical" evidence="13">
    <location>
        <begin position="185"/>
        <end position="209"/>
    </location>
</feature>
<comment type="caution">
    <text evidence="14">The sequence shown here is derived from an EMBL/GenBank/DDBJ whole genome shotgun (WGS) entry which is preliminary data.</text>
</comment>
<feature type="transmembrane region" description="Helical" evidence="13">
    <location>
        <begin position="390"/>
        <end position="413"/>
    </location>
</feature>
<evidence type="ECO:0000256" key="3">
    <source>
        <dbReference type="ARBA" id="ARBA00022448"/>
    </source>
</evidence>
<dbReference type="InterPro" id="IPR002585">
    <property type="entry name" value="Cyt-d_ubiquinol_oxidase_su_1"/>
</dbReference>
<evidence type="ECO:0000313" key="14">
    <source>
        <dbReference type="EMBL" id="MDM5271805.1"/>
    </source>
</evidence>
<comment type="similarity">
    <text evidence="2 13">Belongs to the cytochrome ubiquinol oxidase subunit 1 family.</text>
</comment>